<protein>
    <submittedName>
        <fullName evidence="1">Uncharacterized protein</fullName>
    </submittedName>
</protein>
<gene>
    <name evidence="1" type="ORF">D7316_05459</name>
</gene>
<organism evidence="1 2">
    <name type="scientific">Gordonia insulae</name>
    <dbReference type="NCBI Taxonomy" id="2420509"/>
    <lineage>
        <taxon>Bacteria</taxon>
        <taxon>Bacillati</taxon>
        <taxon>Actinomycetota</taxon>
        <taxon>Actinomycetes</taxon>
        <taxon>Mycobacteriales</taxon>
        <taxon>Gordoniaceae</taxon>
        <taxon>Gordonia</taxon>
    </lineage>
</organism>
<reference evidence="1 2" key="1">
    <citation type="submission" date="2018-11" db="EMBL/GenBank/DDBJ databases">
        <title>Gordonia insulae sp. nov., isolated from an island soil.</title>
        <authorList>
            <person name="Kim Y.S."/>
            <person name="Kim S.B."/>
        </authorList>
    </citation>
    <scope>NUCLEOTIDE SEQUENCE [LARGE SCALE GENOMIC DNA]</scope>
    <source>
        <strain evidence="1 2">MMS17-SY073</strain>
    </source>
</reference>
<dbReference type="AlphaFoldDB" id="A0A3G8JVB1"/>
<name>A0A3G8JVB1_9ACTN</name>
<proteinExistence type="predicted"/>
<dbReference type="KEGG" id="gom:D7316_05459"/>
<dbReference type="EMBL" id="CP033972">
    <property type="protein sequence ID" value="AZG48838.1"/>
    <property type="molecule type" value="Genomic_DNA"/>
</dbReference>
<sequence>MALTQSHCLIPRNTPISPIHLCFLSMWDANRCGLTLDVRRSYREGVMQDQNLVVIGRRVVA</sequence>
<evidence type="ECO:0000313" key="2">
    <source>
        <dbReference type="Proteomes" id="UP000271469"/>
    </source>
</evidence>
<accession>A0A3G8JVB1</accession>
<evidence type="ECO:0000313" key="1">
    <source>
        <dbReference type="EMBL" id="AZG48838.1"/>
    </source>
</evidence>
<keyword evidence="2" id="KW-1185">Reference proteome</keyword>
<dbReference type="Proteomes" id="UP000271469">
    <property type="component" value="Chromosome"/>
</dbReference>